<dbReference type="GO" id="GO:0008270">
    <property type="term" value="F:zinc ion binding"/>
    <property type="evidence" value="ECO:0007669"/>
    <property type="project" value="UniProtKB-KW"/>
</dbReference>
<dbReference type="Proteomes" id="UP000507470">
    <property type="component" value="Unassembled WGS sequence"/>
</dbReference>
<evidence type="ECO:0000313" key="4">
    <source>
        <dbReference type="Proteomes" id="UP000507470"/>
    </source>
</evidence>
<keyword evidence="1" id="KW-0862">Zinc</keyword>
<organism evidence="3 4">
    <name type="scientific">Mytilus coruscus</name>
    <name type="common">Sea mussel</name>
    <dbReference type="NCBI Taxonomy" id="42192"/>
    <lineage>
        <taxon>Eukaryota</taxon>
        <taxon>Metazoa</taxon>
        <taxon>Spiralia</taxon>
        <taxon>Lophotrochozoa</taxon>
        <taxon>Mollusca</taxon>
        <taxon>Bivalvia</taxon>
        <taxon>Autobranchia</taxon>
        <taxon>Pteriomorphia</taxon>
        <taxon>Mytilida</taxon>
        <taxon>Mytiloidea</taxon>
        <taxon>Mytilidae</taxon>
        <taxon>Mytilinae</taxon>
        <taxon>Mytilus</taxon>
    </lineage>
</organism>
<evidence type="ECO:0000313" key="3">
    <source>
        <dbReference type="EMBL" id="CAC5361606.1"/>
    </source>
</evidence>
<feature type="domain" description="B box-type" evidence="2">
    <location>
        <begin position="3"/>
        <end position="53"/>
    </location>
</feature>
<dbReference type="CDD" id="cd19757">
    <property type="entry name" value="Bbox1"/>
    <property type="match status" value="1"/>
</dbReference>
<evidence type="ECO:0000259" key="2">
    <source>
        <dbReference type="PROSITE" id="PS50119"/>
    </source>
</evidence>
<dbReference type="AlphaFoldDB" id="A0A6J8A5A4"/>
<proteinExistence type="predicted"/>
<dbReference type="PANTHER" id="PTHR25462:SF296">
    <property type="entry name" value="MEIOTIC P26, ISOFORM F"/>
    <property type="match status" value="1"/>
</dbReference>
<dbReference type="OrthoDB" id="10250935at2759"/>
<gene>
    <name evidence="3" type="ORF">MCOR_3691</name>
</gene>
<dbReference type="InterPro" id="IPR047153">
    <property type="entry name" value="TRIM45/56/19-like"/>
</dbReference>
<keyword evidence="4" id="KW-1185">Reference proteome</keyword>
<dbReference type="InterPro" id="IPR000315">
    <property type="entry name" value="Znf_B-box"/>
</dbReference>
<accession>A0A6J8A5A4</accession>
<dbReference type="EMBL" id="CACVKT020000630">
    <property type="protein sequence ID" value="CAC5361606.1"/>
    <property type="molecule type" value="Genomic_DNA"/>
</dbReference>
<dbReference type="Gene3D" id="3.30.160.60">
    <property type="entry name" value="Classic Zinc Finger"/>
    <property type="match status" value="1"/>
</dbReference>
<dbReference type="PROSITE" id="PS50119">
    <property type="entry name" value="ZF_BBOX"/>
    <property type="match status" value="1"/>
</dbReference>
<sequence length="157" mass="18107">MATNWSVCGICDFRQITKPSVIWCSECDEGLCHECTEHHSISKATRGHSTVSIDEYKKLPSTILEITQTCKDHNEKFQIYCNKNDCLCCKKCIVETHNECKELIDIDDVVKDVKSSNAFEDIEHTLAEISENIIRIRKDREKNLKAMKETKEHIESL</sequence>
<keyword evidence="1" id="KW-0479">Metal-binding</keyword>
<dbReference type="SUPFAM" id="SSF57845">
    <property type="entry name" value="B-box zinc-binding domain"/>
    <property type="match status" value="1"/>
</dbReference>
<protein>
    <recommendedName>
        <fullName evidence="2">B box-type domain-containing protein</fullName>
    </recommendedName>
</protein>
<evidence type="ECO:0000256" key="1">
    <source>
        <dbReference type="PROSITE-ProRule" id="PRU00024"/>
    </source>
</evidence>
<dbReference type="PANTHER" id="PTHR25462">
    <property type="entry name" value="BONUS, ISOFORM C-RELATED"/>
    <property type="match status" value="1"/>
</dbReference>
<keyword evidence="1" id="KW-0863">Zinc-finger</keyword>
<reference evidence="3 4" key="1">
    <citation type="submission" date="2020-06" db="EMBL/GenBank/DDBJ databases">
        <authorList>
            <person name="Li R."/>
            <person name="Bekaert M."/>
        </authorList>
    </citation>
    <scope>NUCLEOTIDE SEQUENCE [LARGE SCALE GENOMIC DNA]</scope>
    <source>
        <strain evidence="4">wild</strain>
    </source>
</reference>
<dbReference type="Pfam" id="PF22586">
    <property type="entry name" value="ANCHR-like_BBOX"/>
    <property type="match status" value="1"/>
</dbReference>
<name>A0A6J8A5A4_MYTCO</name>